<reference evidence="1" key="1">
    <citation type="journal article" date="2014" name="Front. Microbiol.">
        <title>High frequency of phylogenetically diverse reductive dehalogenase-homologous genes in deep subseafloor sedimentary metagenomes.</title>
        <authorList>
            <person name="Kawai M."/>
            <person name="Futagami T."/>
            <person name="Toyoda A."/>
            <person name="Takaki Y."/>
            <person name="Nishi S."/>
            <person name="Hori S."/>
            <person name="Arai W."/>
            <person name="Tsubouchi T."/>
            <person name="Morono Y."/>
            <person name="Uchiyama I."/>
            <person name="Ito T."/>
            <person name="Fujiyama A."/>
            <person name="Inagaki F."/>
            <person name="Takami H."/>
        </authorList>
    </citation>
    <scope>NUCLEOTIDE SEQUENCE</scope>
    <source>
        <strain evidence="1">Expedition CK06-06</strain>
    </source>
</reference>
<accession>X1KW97</accession>
<organism evidence="1">
    <name type="scientific">marine sediment metagenome</name>
    <dbReference type="NCBI Taxonomy" id="412755"/>
    <lineage>
        <taxon>unclassified sequences</taxon>
        <taxon>metagenomes</taxon>
        <taxon>ecological metagenomes</taxon>
    </lineage>
</organism>
<feature type="non-terminal residue" evidence="1">
    <location>
        <position position="122"/>
    </location>
</feature>
<gene>
    <name evidence="1" type="ORF">S06H3_03844</name>
</gene>
<dbReference type="CDD" id="cd22641">
    <property type="entry name" value="C24-like"/>
    <property type="match status" value="1"/>
</dbReference>
<name>X1KW97_9ZZZZ</name>
<dbReference type="AlphaFoldDB" id="X1KW97"/>
<dbReference type="EMBL" id="BARV01001297">
    <property type="protein sequence ID" value="GAH94439.1"/>
    <property type="molecule type" value="Genomic_DNA"/>
</dbReference>
<sequence length="122" mass="13340">MPDTRCMPDYLPWLLAHDFNLLPDVDCKHELIDLGGDKYMIILGSHTIDSKVLIKYDQDWCHMTGMILIWSGSVASIPGGWQICDGTNGTPDLRNKFIIGAGDTYAPADSASTNVVADAAIE</sequence>
<comment type="caution">
    <text evidence="1">The sequence shown here is derived from an EMBL/GenBank/DDBJ whole genome shotgun (WGS) entry which is preliminary data.</text>
</comment>
<evidence type="ECO:0000313" key="1">
    <source>
        <dbReference type="EMBL" id="GAH94439.1"/>
    </source>
</evidence>
<evidence type="ECO:0008006" key="2">
    <source>
        <dbReference type="Google" id="ProtNLM"/>
    </source>
</evidence>
<protein>
    <recommendedName>
        <fullName evidence="2">Phage tail collar domain-containing protein</fullName>
    </recommendedName>
</protein>
<proteinExistence type="predicted"/>
<dbReference type="SUPFAM" id="SSF88874">
    <property type="entry name" value="Receptor-binding domain of short tail fibre protein gp12"/>
    <property type="match status" value="1"/>
</dbReference>